<dbReference type="KEGG" id="hyl:LPB072_16425"/>
<evidence type="ECO:0000313" key="12">
    <source>
        <dbReference type="EMBL" id="OAD42881.1"/>
    </source>
</evidence>
<keyword evidence="2 9" id="KW-0813">Transport</keyword>
<evidence type="ECO:0000313" key="14">
    <source>
        <dbReference type="Proteomes" id="UP000185680"/>
    </source>
</evidence>
<feature type="domain" description="Tripartite ATP-independent periplasmic transporters DctQ component" evidence="10">
    <location>
        <begin position="35"/>
        <end position="162"/>
    </location>
</feature>
<protein>
    <recommendedName>
        <fullName evidence="9">TRAP transporter small permease protein</fullName>
    </recommendedName>
</protein>
<evidence type="ECO:0000256" key="8">
    <source>
        <dbReference type="ARBA" id="ARBA00038436"/>
    </source>
</evidence>
<evidence type="ECO:0000256" key="6">
    <source>
        <dbReference type="ARBA" id="ARBA00022989"/>
    </source>
</evidence>
<gene>
    <name evidence="11" type="ORF">LPB072_16425</name>
    <name evidence="12" type="ORF">LPB72_06290</name>
</gene>
<evidence type="ECO:0000313" key="11">
    <source>
        <dbReference type="EMBL" id="AOW14189.1"/>
    </source>
</evidence>
<proteinExistence type="inferred from homology"/>
<evidence type="ECO:0000256" key="4">
    <source>
        <dbReference type="ARBA" id="ARBA00022519"/>
    </source>
</evidence>
<keyword evidence="6 9" id="KW-1133">Transmembrane helix</keyword>
<comment type="subcellular location">
    <subcellularLocation>
        <location evidence="1 9">Cell inner membrane</location>
        <topology evidence="1 9">Multi-pass membrane protein</topology>
    </subcellularLocation>
</comment>
<dbReference type="GO" id="GO:0005886">
    <property type="term" value="C:plasma membrane"/>
    <property type="evidence" value="ECO:0007669"/>
    <property type="project" value="UniProtKB-SubCell"/>
</dbReference>
<dbReference type="EMBL" id="LVWD01000006">
    <property type="protein sequence ID" value="OAD42881.1"/>
    <property type="molecule type" value="Genomic_DNA"/>
</dbReference>
<dbReference type="Pfam" id="PF04290">
    <property type="entry name" value="DctQ"/>
    <property type="match status" value="1"/>
</dbReference>
<dbReference type="InterPro" id="IPR007387">
    <property type="entry name" value="TRAP_DctQ"/>
</dbReference>
<feature type="transmembrane region" description="Helical" evidence="9">
    <location>
        <begin position="97"/>
        <end position="118"/>
    </location>
</feature>
<evidence type="ECO:0000256" key="7">
    <source>
        <dbReference type="ARBA" id="ARBA00023136"/>
    </source>
</evidence>
<evidence type="ECO:0000256" key="1">
    <source>
        <dbReference type="ARBA" id="ARBA00004429"/>
    </source>
</evidence>
<reference evidence="11 14" key="2">
    <citation type="submission" date="2016-10" db="EMBL/GenBank/DDBJ databases">
        <title>Hydorgenophaga sp. LPB0072 isolated from gastropod.</title>
        <authorList>
            <person name="Kim E."/>
            <person name="Yi H."/>
        </authorList>
    </citation>
    <scope>NUCLEOTIDE SEQUENCE [LARGE SCALE GENOMIC DNA]</scope>
    <source>
        <strain evidence="11 14">LPB0072</strain>
    </source>
</reference>
<evidence type="ECO:0000313" key="13">
    <source>
        <dbReference type="Proteomes" id="UP000185657"/>
    </source>
</evidence>
<accession>A0A167IIK7</accession>
<comment type="similarity">
    <text evidence="8 9">Belongs to the TRAP transporter small permease family.</text>
</comment>
<evidence type="ECO:0000256" key="5">
    <source>
        <dbReference type="ARBA" id="ARBA00022692"/>
    </source>
</evidence>
<dbReference type="AlphaFoldDB" id="A0A167IIK7"/>
<feature type="transmembrane region" description="Helical" evidence="9">
    <location>
        <begin position="54"/>
        <end position="76"/>
    </location>
</feature>
<evidence type="ECO:0000259" key="10">
    <source>
        <dbReference type="Pfam" id="PF04290"/>
    </source>
</evidence>
<dbReference type="InterPro" id="IPR055348">
    <property type="entry name" value="DctQ"/>
</dbReference>
<evidence type="ECO:0000256" key="2">
    <source>
        <dbReference type="ARBA" id="ARBA00022448"/>
    </source>
</evidence>
<keyword evidence="7 9" id="KW-0472">Membrane</keyword>
<dbReference type="EMBL" id="CP017476">
    <property type="protein sequence ID" value="AOW14189.1"/>
    <property type="molecule type" value="Genomic_DNA"/>
</dbReference>
<dbReference type="GO" id="GO:0022857">
    <property type="term" value="F:transmembrane transporter activity"/>
    <property type="evidence" value="ECO:0007669"/>
    <property type="project" value="UniProtKB-UniRule"/>
</dbReference>
<organism evidence="11 14">
    <name type="scientific">Hydrogenophaga crassostreae</name>
    <dbReference type="NCBI Taxonomy" id="1763535"/>
    <lineage>
        <taxon>Bacteria</taxon>
        <taxon>Pseudomonadati</taxon>
        <taxon>Pseudomonadota</taxon>
        <taxon>Betaproteobacteria</taxon>
        <taxon>Burkholderiales</taxon>
        <taxon>Comamonadaceae</taxon>
        <taxon>Hydrogenophaga</taxon>
    </lineage>
</organism>
<reference evidence="12 13" key="1">
    <citation type="submission" date="2016-02" db="EMBL/GenBank/DDBJ databases">
        <title>Draft genome sequence of Hydrogenophaga sp. LPB0072.</title>
        <authorList>
            <person name="Shin S.-K."/>
            <person name="Yi H."/>
        </authorList>
    </citation>
    <scope>NUCLEOTIDE SEQUENCE [LARGE SCALE GENOMIC DNA]</scope>
    <source>
        <strain evidence="12 13">LPB0072</strain>
    </source>
</reference>
<keyword evidence="3" id="KW-1003">Cell membrane</keyword>
<sequence length="175" mass="19444">MTHAPLLGPQAPAPLPLRLLGRLVDWTVIVIGATMATMVFFNVSLHIINKDLAWVTEFGELLLVWVTFLGGACAVQRGSHMSITEFIDKLNPAQRRWADAVVQGICLGMLVVLTYYGWNLVEANWGNQLTVLGWPVAIQYMGMAVGSSLMLVFMCWDLWQILAGVPRDQRYPASE</sequence>
<dbReference type="RefSeq" id="WP_066087507.1">
    <property type="nucleotide sequence ID" value="NZ_CP017476.1"/>
</dbReference>
<comment type="subunit">
    <text evidence="9">The complex comprises the extracytoplasmic solute receptor protein and the two transmembrane proteins.</text>
</comment>
<dbReference type="Proteomes" id="UP000185680">
    <property type="component" value="Chromosome"/>
</dbReference>
<dbReference type="PANTHER" id="PTHR35011:SF2">
    <property type="entry name" value="2,3-DIKETO-L-GULONATE TRAP TRANSPORTER SMALL PERMEASE PROTEIN YIAM"/>
    <property type="match status" value="1"/>
</dbReference>
<dbReference type="PANTHER" id="PTHR35011">
    <property type="entry name" value="2,3-DIKETO-L-GULONATE TRAP TRANSPORTER SMALL PERMEASE PROTEIN YIAM"/>
    <property type="match status" value="1"/>
</dbReference>
<keyword evidence="5 9" id="KW-0812">Transmembrane</keyword>
<dbReference type="GO" id="GO:0015740">
    <property type="term" value="P:C4-dicarboxylate transport"/>
    <property type="evidence" value="ECO:0007669"/>
    <property type="project" value="TreeGrafter"/>
</dbReference>
<comment type="function">
    <text evidence="9">Part of the tripartite ATP-independent periplasmic (TRAP) transport system.</text>
</comment>
<evidence type="ECO:0000256" key="9">
    <source>
        <dbReference type="RuleBase" id="RU369079"/>
    </source>
</evidence>
<keyword evidence="4 9" id="KW-0997">Cell inner membrane</keyword>
<dbReference type="STRING" id="1763535.LPB072_16425"/>
<feature type="transmembrane region" description="Helical" evidence="9">
    <location>
        <begin position="138"/>
        <end position="159"/>
    </location>
</feature>
<dbReference type="Proteomes" id="UP000185657">
    <property type="component" value="Unassembled WGS sequence"/>
</dbReference>
<feature type="transmembrane region" description="Helical" evidence="9">
    <location>
        <begin position="26"/>
        <end position="48"/>
    </location>
</feature>
<name>A0A167IIK7_9BURK</name>
<evidence type="ECO:0000256" key="3">
    <source>
        <dbReference type="ARBA" id="ARBA00022475"/>
    </source>
</evidence>
<dbReference type="OrthoDB" id="9791324at2"/>
<keyword evidence="13" id="KW-1185">Reference proteome</keyword>